<dbReference type="Proteomes" id="UP000290809">
    <property type="component" value="Unassembled WGS sequence"/>
</dbReference>
<feature type="domain" description="Aminotransferase class I/classII large" evidence="10">
    <location>
        <begin position="101"/>
        <end position="486"/>
    </location>
</feature>
<dbReference type="FunFam" id="3.40.640.10:FF:000012">
    <property type="entry name" value="alanine aminotransferase 2"/>
    <property type="match status" value="1"/>
</dbReference>
<gene>
    <name evidence="11" type="ORF">DC041_0005521</name>
</gene>
<dbReference type="Gene3D" id="1.10.287.1970">
    <property type="match status" value="1"/>
</dbReference>
<reference evidence="11 12" key="1">
    <citation type="journal article" date="2019" name="PLoS Pathog.">
        <title>Genome sequence of the bovine parasite Schistosoma bovis Tanzania.</title>
        <authorList>
            <person name="Oey H."/>
            <person name="Zakrzewski M."/>
            <person name="Gobert G."/>
            <person name="Gravermann K."/>
            <person name="Stoye J."/>
            <person name="Jones M."/>
            <person name="Mcmanus D."/>
            <person name="Krause L."/>
        </authorList>
    </citation>
    <scope>NUCLEOTIDE SEQUENCE [LARGE SCALE GENOMIC DNA]</scope>
    <source>
        <strain evidence="11 12">TAN1997</strain>
    </source>
</reference>
<evidence type="ECO:0000259" key="10">
    <source>
        <dbReference type="Pfam" id="PF00155"/>
    </source>
</evidence>
<evidence type="ECO:0000256" key="2">
    <source>
        <dbReference type="ARBA" id="ARBA00011738"/>
    </source>
</evidence>
<dbReference type="Gene3D" id="3.90.1150.10">
    <property type="entry name" value="Aspartate Aminotransferase, domain 1"/>
    <property type="match status" value="1"/>
</dbReference>
<protein>
    <recommendedName>
        <fullName evidence="8">alanine transaminase</fullName>
        <ecNumber evidence="8">2.6.1.2</ecNumber>
    </recommendedName>
</protein>
<evidence type="ECO:0000256" key="9">
    <source>
        <dbReference type="ARBA" id="ARBA00047412"/>
    </source>
</evidence>
<dbReference type="FunFam" id="1.10.287.1970:FF:000001">
    <property type="entry name" value="Alanine aminotransferase 2"/>
    <property type="match status" value="1"/>
</dbReference>
<dbReference type="GO" id="GO:0030170">
    <property type="term" value="F:pyridoxal phosphate binding"/>
    <property type="evidence" value="ECO:0007669"/>
    <property type="project" value="InterPro"/>
</dbReference>
<comment type="pathway">
    <text evidence="6">Amino-acid degradation; L-alanine degradation via transaminase pathway; pyruvate from L-alanine: step 1/1.</text>
</comment>
<dbReference type="UniPathway" id="UPA00528">
    <property type="reaction ID" value="UER00586"/>
</dbReference>
<evidence type="ECO:0000256" key="4">
    <source>
        <dbReference type="ARBA" id="ARBA00022679"/>
    </source>
</evidence>
<keyword evidence="3" id="KW-0032">Aminotransferase</keyword>
<dbReference type="EC" id="2.6.1.2" evidence="8"/>
<evidence type="ECO:0000256" key="5">
    <source>
        <dbReference type="ARBA" id="ARBA00022898"/>
    </source>
</evidence>
<dbReference type="GO" id="GO:0004021">
    <property type="term" value="F:L-alanine:2-oxoglutarate aminotransferase activity"/>
    <property type="evidence" value="ECO:0007669"/>
    <property type="project" value="UniProtKB-EC"/>
</dbReference>
<dbReference type="PANTHER" id="PTHR11751:SF29">
    <property type="entry name" value="ALANINE TRANSAMINASE"/>
    <property type="match status" value="1"/>
</dbReference>
<comment type="caution">
    <text evidence="11">The sequence shown here is derived from an EMBL/GenBank/DDBJ whole genome shotgun (WGS) entry which is preliminary data.</text>
</comment>
<dbReference type="EMBL" id="QMKO01002741">
    <property type="protein sequence ID" value="RTG82680.1"/>
    <property type="molecule type" value="Genomic_DNA"/>
</dbReference>
<evidence type="ECO:0000256" key="1">
    <source>
        <dbReference type="ARBA" id="ARBA00001933"/>
    </source>
</evidence>
<dbReference type="Pfam" id="PF00155">
    <property type="entry name" value="Aminotran_1_2"/>
    <property type="match status" value="1"/>
</dbReference>
<proteinExistence type="inferred from homology"/>
<evidence type="ECO:0000313" key="11">
    <source>
        <dbReference type="EMBL" id="RTG82680.1"/>
    </source>
</evidence>
<comment type="catalytic activity">
    <reaction evidence="9">
        <text>L-alanine + 2-oxoglutarate = pyruvate + L-glutamate</text>
        <dbReference type="Rhea" id="RHEA:19453"/>
        <dbReference type="ChEBI" id="CHEBI:15361"/>
        <dbReference type="ChEBI" id="CHEBI:16810"/>
        <dbReference type="ChEBI" id="CHEBI:29985"/>
        <dbReference type="ChEBI" id="CHEBI:57972"/>
        <dbReference type="EC" id="2.6.1.2"/>
    </reaction>
</comment>
<comment type="cofactor">
    <cofactor evidence="1">
        <name>pyridoxal 5'-phosphate</name>
        <dbReference type="ChEBI" id="CHEBI:597326"/>
    </cofactor>
</comment>
<dbReference type="PANTHER" id="PTHR11751">
    <property type="entry name" value="ALANINE AMINOTRANSFERASE"/>
    <property type="match status" value="1"/>
</dbReference>
<keyword evidence="4" id="KW-0808">Transferase</keyword>
<dbReference type="AlphaFoldDB" id="A0A430Q4Q2"/>
<dbReference type="InterPro" id="IPR015421">
    <property type="entry name" value="PyrdxlP-dep_Trfase_major"/>
</dbReference>
<evidence type="ECO:0000313" key="12">
    <source>
        <dbReference type="Proteomes" id="UP000290809"/>
    </source>
</evidence>
<comment type="similarity">
    <text evidence="7">Belongs to the class-I pyridoxal-phosphate-dependent aminotransferase family. Alanine aminotransferase subfamily.</text>
</comment>
<dbReference type="FunFam" id="3.90.1150.10:FF:000010">
    <property type="entry name" value="Alanine aminotransferase 2"/>
    <property type="match status" value="1"/>
</dbReference>
<feature type="non-terminal residue" evidence="11">
    <location>
        <position position="1"/>
    </location>
</feature>
<dbReference type="SUPFAM" id="SSF53383">
    <property type="entry name" value="PLP-dependent transferases"/>
    <property type="match status" value="1"/>
</dbReference>
<dbReference type="STRING" id="6184.A0A430Q4Q2"/>
<dbReference type="Gene3D" id="3.40.640.10">
    <property type="entry name" value="Type I PLP-dependent aspartate aminotransferase-like (Major domain)"/>
    <property type="match status" value="1"/>
</dbReference>
<organism evidence="11 12">
    <name type="scientific">Schistosoma bovis</name>
    <name type="common">Blood fluke</name>
    <dbReference type="NCBI Taxonomy" id="6184"/>
    <lineage>
        <taxon>Eukaryota</taxon>
        <taxon>Metazoa</taxon>
        <taxon>Spiralia</taxon>
        <taxon>Lophotrochozoa</taxon>
        <taxon>Platyhelminthes</taxon>
        <taxon>Trematoda</taxon>
        <taxon>Digenea</taxon>
        <taxon>Strigeidida</taxon>
        <taxon>Schistosomatoidea</taxon>
        <taxon>Schistosomatidae</taxon>
        <taxon>Schistosoma</taxon>
    </lineage>
</organism>
<dbReference type="GO" id="GO:0042853">
    <property type="term" value="P:L-alanine catabolic process"/>
    <property type="evidence" value="ECO:0007669"/>
    <property type="project" value="UniProtKB-UniPathway"/>
</dbReference>
<dbReference type="CDD" id="cd00609">
    <property type="entry name" value="AAT_like"/>
    <property type="match status" value="1"/>
</dbReference>
<sequence>PGFCANLSPESVFRYFALNMDKVLTLETINPNMIKIEYAVRGPIVERALQIEKELKNGDKKSFNEVVKCNIGDCHATGQRFITFVRQVTALATFPHLLEEKSFPEDAKSRAKDLLAACSGSSVGSYSHSLGLELVRKDVAKYIHQRDGIESNWENIFLACGATEAVKMLLEMISTTGRGSERAGVMIPIPQYPLYSATNSEYNNFQINYYLDESDNWSLSADELKRALTSVKGQCIPKAIVIINPGNPTGQVLPQKCMEDIIRFAVDNRLILIADEVYQQNVYQPDKYPWVSFKKVLFNMGPSYSGKLELASLMSCSKGYMGECGYRGGYCELLNFDPAVQAQLYKALSARLCPPLMGQVALEAIVNPPKPGEQSYSLFVKERDDVLSALKDKADITYSALNSMPNMSCNPVQGAMYAFPRIHLPPKAIQEAKRRGEAPDFFYCLQLLEEKGICVVPGSGFGQQEGTYHFRTTILPSVEKMKYVMKQVEEFHISFMKKYS</sequence>
<name>A0A430Q4Q2_SCHBO</name>
<evidence type="ECO:0000256" key="6">
    <source>
        <dbReference type="ARBA" id="ARBA00025708"/>
    </source>
</evidence>
<comment type="subunit">
    <text evidence="2">Homodimer.</text>
</comment>
<dbReference type="InterPro" id="IPR015422">
    <property type="entry name" value="PyrdxlP-dep_Trfase_small"/>
</dbReference>
<keyword evidence="12" id="KW-1185">Reference proteome</keyword>
<evidence type="ECO:0000256" key="8">
    <source>
        <dbReference type="ARBA" id="ARBA00026106"/>
    </source>
</evidence>
<dbReference type="InterPro" id="IPR015424">
    <property type="entry name" value="PyrdxlP-dep_Trfase"/>
</dbReference>
<dbReference type="InterPro" id="IPR004839">
    <property type="entry name" value="Aminotransferase_I/II_large"/>
</dbReference>
<dbReference type="InterPro" id="IPR045088">
    <property type="entry name" value="ALAT1/2-like"/>
</dbReference>
<accession>A0A430Q4Q2</accession>
<evidence type="ECO:0000256" key="7">
    <source>
        <dbReference type="ARBA" id="ARBA00025785"/>
    </source>
</evidence>
<keyword evidence="5" id="KW-0663">Pyridoxal phosphate</keyword>
<evidence type="ECO:0000256" key="3">
    <source>
        <dbReference type="ARBA" id="ARBA00022576"/>
    </source>
</evidence>